<keyword evidence="3" id="KW-1185">Reference proteome</keyword>
<organism evidence="2 3">
    <name type="scientific">Anabaena cylindrica (strain ATCC 27899 / PCC 7122)</name>
    <dbReference type="NCBI Taxonomy" id="272123"/>
    <lineage>
        <taxon>Bacteria</taxon>
        <taxon>Bacillati</taxon>
        <taxon>Cyanobacteriota</taxon>
        <taxon>Cyanophyceae</taxon>
        <taxon>Nostocales</taxon>
        <taxon>Nostocaceae</taxon>
        <taxon>Anabaena</taxon>
    </lineage>
</organism>
<proteinExistence type="predicted"/>
<keyword evidence="1" id="KW-0472">Membrane</keyword>
<keyword evidence="1" id="KW-1133">Transmembrane helix</keyword>
<dbReference type="EMBL" id="CP003659">
    <property type="protein sequence ID" value="AFZ59497.1"/>
    <property type="molecule type" value="Genomic_DNA"/>
</dbReference>
<dbReference type="AlphaFoldDB" id="K9ZLR5"/>
<name>K9ZLR5_ANACC</name>
<evidence type="ECO:0000313" key="3">
    <source>
        <dbReference type="Proteomes" id="UP000010474"/>
    </source>
</evidence>
<feature type="transmembrane region" description="Helical" evidence="1">
    <location>
        <begin position="7"/>
        <end position="26"/>
    </location>
</feature>
<protein>
    <submittedName>
        <fullName evidence="2">Uncharacterized protein</fullName>
    </submittedName>
</protein>
<evidence type="ECO:0000313" key="2">
    <source>
        <dbReference type="EMBL" id="AFZ59497.1"/>
    </source>
</evidence>
<sequence>MAIIRPVARFCSLLYGTIIILTLQTYKLSKEMLSLSMNPNIDIYSALYYESQ</sequence>
<evidence type="ECO:0000256" key="1">
    <source>
        <dbReference type="SAM" id="Phobius"/>
    </source>
</evidence>
<gene>
    <name evidence="2" type="ordered locus">Anacy_4129</name>
</gene>
<dbReference type="Proteomes" id="UP000010474">
    <property type="component" value="Chromosome"/>
</dbReference>
<accession>K9ZLR5</accession>
<dbReference type="KEGG" id="acy:Anacy_4129"/>
<keyword evidence="1" id="KW-0812">Transmembrane</keyword>
<dbReference type="HOGENOM" id="CLU_3076114_0_0_3"/>
<reference evidence="3" key="1">
    <citation type="journal article" date="2013" name="Proc. Natl. Acad. Sci. U.S.A.">
        <title>Improving the coverage of the cyanobacterial phylum using diversity-driven genome sequencing.</title>
        <authorList>
            <person name="Shih P.M."/>
            <person name="Wu D."/>
            <person name="Latifi A."/>
            <person name="Axen S.D."/>
            <person name="Fewer D.P."/>
            <person name="Talla E."/>
            <person name="Calteau A."/>
            <person name="Cai F."/>
            <person name="Tandeau de Marsac N."/>
            <person name="Rippka R."/>
            <person name="Herdman M."/>
            <person name="Sivonen K."/>
            <person name="Coursin T."/>
            <person name="Laurent T."/>
            <person name="Goodwin L."/>
            <person name="Nolan M."/>
            <person name="Davenport K.W."/>
            <person name="Han C.S."/>
            <person name="Rubin E.M."/>
            <person name="Eisen J.A."/>
            <person name="Woyke T."/>
            <person name="Gugger M."/>
            <person name="Kerfeld C.A."/>
        </authorList>
    </citation>
    <scope>NUCLEOTIDE SEQUENCE [LARGE SCALE GENOMIC DNA]</scope>
    <source>
        <strain evidence="3">ATCC 27899 / PCC 7122</strain>
    </source>
</reference>